<reference evidence="3 4" key="1">
    <citation type="submission" date="2019-09" db="EMBL/GenBank/DDBJ databases">
        <title>Bird 10,000 Genomes (B10K) Project - Family phase.</title>
        <authorList>
            <person name="Zhang G."/>
        </authorList>
    </citation>
    <scope>NUCLEOTIDE SEQUENCE [LARGE SCALE GENOMIC DNA]</scope>
    <source>
        <strain evidence="3">B10K-LSUMZ-23963</strain>
        <tissue evidence="3">Muscle</tissue>
    </source>
</reference>
<comment type="caution">
    <text evidence="3">The sequence shown here is derived from an EMBL/GenBank/DDBJ whole genome shotgun (WGS) entry which is preliminary data.</text>
</comment>
<feature type="non-terminal residue" evidence="3">
    <location>
        <position position="1"/>
    </location>
</feature>
<evidence type="ECO:0000313" key="4">
    <source>
        <dbReference type="Proteomes" id="UP000543287"/>
    </source>
</evidence>
<sequence>KMPKGVLSFIRLFVLLLSFCAICLGAFCISTSTLLCKCGNKQLAVYCLLPLGFLLLVTGICWNAFHEAIKYKGLSNIFNRNPSLRELRVSTIDRPDFYPPSYEDSTDPEKQTFPLPFASMLKDEEVSRLPPPLYTESSTEFIGETGGQEEPPPYEL</sequence>
<keyword evidence="2" id="KW-1133">Transmembrane helix</keyword>
<feature type="transmembrane region" description="Helical" evidence="2">
    <location>
        <begin position="43"/>
        <end position="65"/>
    </location>
</feature>
<dbReference type="PANTHER" id="PTHR35682">
    <property type="entry name" value="TRANSMEMBRANE PROTEIN 252"/>
    <property type="match status" value="1"/>
</dbReference>
<feature type="transmembrane region" description="Helical" evidence="2">
    <location>
        <begin position="12"/>
        <end position="36"/>
    </location>
</feature>
<feature type="region of interest" description="Disordered" evidence="1">
    <location>
        <begin position="129"/>
        <end position="156"/>
    </location>
</feature>
<keyword evidence="2" id="KW-0472">Membrane</keyword>
<evidence type="ECO:0000313" key="3">
    <source>
        <dbReference type="EMBL" id="NXG37390.1"/>
    </source>
</evidence>
<dbReference type="PANTHER" id="PTHR35682:SF1">
    <property type="entry name" value="TRANSMEMBRANE PROTEIN 252"/>
    <property type="match status" value="1"/>
</dbReference>
<accession>A0A7K9BD36</accession>
<name>A0A7K9BD36_DRONO</name>
<keyword evidence="2" id="KW-0812">Transmembrane</keyword>
<dbReference type="Pfam" id="PF15664">
    <property type="entry name" value="TMEM252"/>
    <property type="match status" value="1"/>
</dbReference>
<protein>
    <submittedName>
        <fullName evidence="3">TM252 protein</fullName>
    </submittedName>
</protein>
<gene>
    <name evidence="3" type="primary">Tmem252</name>
    <name evidence="3" type="ORF">DRONOV_R06747</name>
</gene>
<evidence type="ECO:0000256" key="1">
    <source>
        <dbReference type="SAM" id="MobiDB-lite"/>
    </source>
</evidence>
<organism evidence="3 4">
    <name type="scientific">Dromaius novaehollandiae</name>
    <name type="common">Emu</name>
    <dbReference type="NCBI Taxonomy" id="8790"/>
    <lineage>
        <taxon>Eukaryota</taxon>
        <taxon>Metazoa</taxon>
        <taxon>Chordata</taxon>
        <taxon>Craniata</taxon>
        <taxon>Vertebrata</taxon>
        <taxon>Euteleostomi</taxon>
        <taxon>Archelosauria</taxon>
        <taxon>Archosauria</taxon>
        <taxon>Dinosauria</taxon>
        <taxon>Saurischia</taxon>
        <taxon>Theropoda</taxon>
        <taxon>Coelurosauria</taxon>
        <taxon>Aves</taxon>
        <taxon>Palaeognathae</taxon>
        <taxon>Casuariiformes</taxon>
        <taxon>Dromaiidae</taxon>
        <taxon>Dromaius</taxon>
    </lineage>
</organism>
<feature type="non-terminal residue" evidence="3">
    <location>
        <position position="156"/>
    </location>
</feature>
<evidence type="ECO:0000256" key="2">
    <source>
        <dbReference type="SAM" id="Phobius"/>
    </source>
</evidence>
<proteinExistence type="predicted"/>
<dbReference type="InterPro" id="IPR031363">
    <property type="entry name" value="TMEM252"/>
</dbReference>
<dbReference type="AlphaFoldDB" id="A0A7K9BD36"/>
<dbReference type="EMBL" id="VWZH01000289">
    <property type="protein sequence ID" value="NXG37390.1"/>
    <property type="molecule type" value="Genomic_DNA"/>
</dbReference>
<dbReference type="Proteomes" id="UP000543287">
    <property type="component" value="Unassembled WGS sequence"/>
</dbReference>